<protein>
    <submittedName>
        <fullName evidence="3">Uncharacterized protein</fullName>
    </submittedName>
</protein>
<feature type="transmembrane region" description="Helical" evidence="2">
    <location>
        <begin position="6"/>
        <end position="23"/>
    </location>
</feature>
<evidence type="ECO:0000313" key="3">
    <source>
        <dbReference type="EMBL" id="AFA74322.1"/>
    </source>
</evidence>
<dbReference type="eggNOG" id="ENOG5031TP4">
    <property type="taxonomic scope" value="Bacteria"/>
</dbReference>
<keyword evidence="2" id="KW-0812">Transmembrane</keyword>
<dbReference type="AlphaFoldDB" id="H6MY95"/>
<evidence type="ECO:0000256" key="2">
    <source>
        <dbReference type="SAM" id="Phobius"/>
    </source>
</evidence>
<proteinExistence type="predicted"/>
<keyword evidence="2" id="KW-1133">Transmembrane helix</keyword>
<name>H6MY95_GORPV</name>
<dbReference type="KEGG" id="gpo:GPOL_c33080"/>
<keyword evidence="4" id="KW-1185">Reference proteome</keyword>
<sequence>MAVMWITVTIAILLAVMAVAMIMQMRGRRVGGIGGGARGGAGLVQGTMTLTGVSERPEADSKGEAFCTVSGTIVGPGTRPAEVYGTMVLEQGQPWPQIGSEHPVVYKPGKAETSWHFGELPPQPQVPGEMPPPTS</sequence>
<reference evidence="3 4" key="1">
    <citation type="journal article" date="2012" name="Appl. Environ. Microbiol.">
        <title>Involvement of two latex-clearing proteins during rubber degradation and insights into the subsequent degradation pathway revealed by the genome sequence of Gordonia polyisoprenivorans strain VH2.</title>
        <authorList>
            <person name="Hiessl S."/>
            <person name="Schuldes J."/>
            <person name="Thurmer A."/>
            <person name="Halbsguth T."/>
            <person name="Broker D."/>
            <person name="Angelov A."/>
            <person name="Liebl W."/>
            <person name="Daniel R."/>
            <person name="Steinbuchel A."/>
        </authorList>
    </citation>
    <scope>NUCLEOTIDE SEQUENCE [LARGE SCALE GENOMIC DNA]</scope>
    <source>
        <strain evidence="4">DSM 44266 / VH2</strain>
    </source>
</reference>
<organism evidence="3 4">
    <name type="scientific">Gordonia polyisoprenivorans (strain DSM 44266 / VH2)</name>
    <dbReference type="NCBI Taxonomy" id="1112204"/>
    <lineage>
        <taxon>Bacteria</taxon>
        <taxon>Bacillati</taxon>
        <taxon>Actinomycetota</taxon>
        <taxon>Actinomycetes</taxon>
        <taxon>Mycobacteriales</taxon>
        <taxon>Gordoniaceae</taxon>
        <taxon>Gordonia</taxon>
    </lineage>
</organism>
<dbReference type="Proteomes" id="UP000009154">
    <property type="component" value="Chromosome"/>
</dbReference>
<dbReference type="EMBL" id="CP003119">
    <property type="protein sequence ID" value="AFA74322.1"/>
    <property type="molecule type" value="Genomic_DNA"/>
</dbReference>
<dbReference type="STRING" id="1112204.GPOL_c33080"/>
<feature type="compositionally biased region" description="Pro residues" evidence="1">
    <location>
        <begin position="121"/>
        <end position="135"/>
    </location>
</feature>
<keyword evidence="2" id="KW-0472">Membrane</keyword>
<evidence type="ECO:0000313" key="4">
    <source>
        <dbReference type="Proteomes" id="UP000009154"/>
    </source>
</evidence>
<accession>H6MY95</accession>
<gene>
    <name evidence="3" type="ordered locus">GPOL_c33080</name>
</gene>
<feature type="region of interest" description="Disordered" evidence="1">
    <location>
        <begin position="114"/>
        <end position="135"/>
    </location>
</feature>
<evidence type="ECO:0000256" key="1">
    <source>
        <dbReference type="SAM" id="MobiDB-lite"/>
    </source>
</evidence>
<dbReference type="HOGENOM" id="CLU_134367_0_0_11"/>